<reference evidence="3" key="2">
    <citation type="journal article" date="2007" name="Science">
        <title>Draft genome sequence of the sexually transmitted pathogen Trichomonas vaginalis.</title>
        <authorList>
            <person name="Carlton J.M."/>
            <person name="Hirt R.P."/>
            <person name="Silva J.C."/>
            <person name="Delcher A.L."/>
            <person name="Schatz M."/>
            <person name="Zhao Q."/>
            <person name="Wortman J.R."/>
            <person name="Bidwell S.L."/>
            <person name="Alsmark U.C.M."/>
            <person name="Besteiro S."/>
            <person name="Sicheritz-Ponten T."/>
            <person name="Noel C.J."/>
            <person name="Dacks J.B."/>
            <person name="Foster P.G."/>
            <person name="Simillion C."/>
            <person name="Van de Peer Y."/>
            <person name="Miranda-Saavedra D."/>
            <person name="Barton G.J."/>
            <person name="Westrop G.D."/>
            <person name="Mueller S."/>
            <person name="Dessi D."/>
            <person name="Fiori P.L."/>
            <person name="Ren Q."/>
            <person name="Paulsen I."/>
            <person name="Zhang H."/>
            <person name="Bastida-Corcuera F.D."/>
            <person name="Simoes-Barbosa A."/>
            <person name="Brown M.T."/>
            <person name="Hayes R.D."/>
            <person name="Mukherjee M."/>
            <person name="Okumura C.Y."/>
            <person name="Schneider R."/>
            <person name="Smith A.J."/>
            <person name="Vanacova S."/>
            <person name="Villalvazo M."/>
            <person name="Haas B.J."/>
            <person name="Pertea M."/>
            <person name="Feldblyum T.V."/>
            <person name="Utterback T.R."/>
            <person name="Shu C.L."/>
            <person name="Osoegawa K."/>
            <person name="de Jong P.J."/>
            <person name="Hrdy I."/>
            <person name="Horvathova L."/>
            <person name="Zubacova Z."/>
            <person name="Dolezal P."/>
            <person name="Malik S.B."/>
            <person name="Logsdon J.M. Jr."/>
            <person name="Henze K."/>
            <person name="Gupta A."/>
            <person name="Wang C.C."/>
            <person name="Dunne R.L."/>
            <person name="Upcroft J.A."/>
            <person name="Upcroft P."/>
            <person name="White O."/>
            <person name="Salzberg S.L."/>
            <person name="Tang P."/>
            <person name="Chiu C.-H."/>
            <person name="Lee Y.-S."/>
            <person name="Embley T.M."/>
            <person name="Coombs G.H."/>
            <person name="Mottram J.C."/>
            <person name="Tachezy J."/>
            <person name="Fraser-Liggett C.M."/>
            <person name="Johnson P.J."/>
        </authorList>
    </citation>
    <scope>NUCLEOTIDE SEQUENCE [LARGE SCALE GENOMIC DNA]</scope>
    <source>
        <strain evidence="3">G3</strain>
    </source>
</reference>
<dbReference type="VEuPathDB" id="TrichDB:TVAGG3_0007730"/>
<protein>
    <submittedName>
        <fullName evidence="3">Uncharacterized protein</fullName>
    </submittedName>
</protein>
<name>A2ETJ3_TRIV3</name>
<dbReference type="STRING" id="5722.A2ETJ3"/>
<evidence type="ECO:0000313" key="3">
    <source>
        <dbReference type="EMBL" id="EAY04039.1"/>
    </source>
</evidence>
<evidence type="ECO:0000256" key="1">
    <source>
        <dbReference type="SAM" id="Coils"/>
    </source>
</evidence>
<dbReference type="SUPFAM" id="SSF116907">
    <property type="entry name" value="Hook domain"/>
    <property type="match status" value="1"/>
</dbReference>
<organism evidence="3 4">
    <name type="scientific">Trichomonas vaginalis (strain ATCC PRA-98 / G3)</name>
    <dbReference type="NCBI Taxonomy" id="412133"/>
    <lineage>
        <taxon>Eukaryota</taxon>
        <taxon>Metamonada</taxon>
        <taxon>Parabasalia</taxon>
        <taxon>Trichomonadida</taxon>
        <taxon>Trichomonadidae</taxon>
        <taxon>Trichomonas</taxon>
    </lineage>
</organism>
<evidence type="ECO:0000256" key="2">
    <source>
        <dbReference type="SAM" id="MobiDB-lite"/>
    </source>
</evidence>
<feature type="coiled-coil region" evidence="1">
    <location>
        <begin position="401"/>
        <end position="463"/>
    </location>
</feature>
<feature type="compositionally biased region" description="Low complexity" evidence="2">
    <location>
        <begin position="152"/>
        <end position="170"/>
    </location>
</feature>
<dbReference type="AlphaFoldDB" id="A2ETJ3"/>
<keyword evidence="1" id="KW-0175">Coiled coil</keyword>
<dbReference type="SMR" id="A2ETJ3"/>
<dbReference type="Proteomes" id="UP000001542">
    <property type="component" value="Unassembled WGS sequence"/>
</dbReference>
<evidence type="ECO:0000313" key="4">
    <source>
        <dbReference type="Proteomes" id="UP000001542"/>
    </source>
</evidence>
<gene>
    <name evidence="3" type="ORF">TVAG_055250</name>
</gene>
<keyword evidence="4" id="KW-1185">Reference proteome</keyword>
<dbReference type="EMBL" id="DS113487">
    <property type="protein sequence ID" value="EAY04039.1"/>
    <property type="molecule type" value="Genomic_DNA"/>
</dbReference>
<accession>A2ETJ3</accession>
<dbReference type="Gene3D" id="1.10.418.10">
    <property type="entry name" value="Calponin-like domain"/>
    <property type="match status" value="1"/>
</dbReference>
<feature type="coiled-coil region" evidence="1">
    <location>
        <begin position="295"/>
        <end position="343"/>
    </location>
</feature>
<dbReference type="InterPro" id="IPR036872">
    <property type="entry name" value="CH_dom_sf"/>
</dbReference>
<dbReference type="KEGG" id="tva:4761888"/>
<feature type="region of interest" description="Disordered" evidence="2">
    <location>
        <begin position="152"/>
        <end position="177"/>
    </location>
</feature>
<dbReference type="InParanoid" id="A2ETJ3"/>
<reference evidence="3" key="1">
    <citation type="submission" date="2006-10" db="EMBL/GenBank/DDBJ databases">
        <authorList>
            <person name="Amadeo P."/>
            <person name="Zhao Q."/>
            <person name="Wortman J."/>
            <person name="Fraser-Liggett C."/>
            <person name="Carlton J."/>
        </authorList>
    </citation>
    <scope>NUCLEOTIDE SEQUENCE</scope>
    <source>
        <strain evidence="3">G3</strain>
    </source>
</reference>
<sequence length="485" mass="55592">MEYDDEKCLIGFLNTFPGIAELNLQTSVDLLITKAIPLIWNQISPSKIDIDKLEVPKNDTDWFSIFKNLRAYEQVIAPAIQDKNIRTKPDLPSLSRNRNQAYIINYVNPLIYVAMRSEMKPTVVANIKQLPKEIQTYLMKYLKWTQQQEANQQAPAPAVSSAQSTAPSTPEKAPLADNQKIIAEKQARIALLKSEISASESKLSQLKQQLADKSSNQSEDKNSAIIDNIETLISKTVSEKAQFKEQLNQKRSELEETKIELAKMTGIVEVLSKLRNKSENNEVSSEKLTEDYNKLKEAIEKRPELYKNIAELNLNIKEQKAKNTKLSKSLEKMKEELEVAIQIESKYDSASNASAEEKEPEIEENPDVMALWKEVNSLEVDLASGVTPKIIEEQNNFKKFITKLDRKKKRLEKQIEDTANMRNDLQRVQEELILRHENGEKIVDNLTQEINKKNEEITKWLALTTSFRASRETSSLISQMRQKYH</sequence>
<proteinExistence type="predicted"/>
<feature type="coiled-coil region" evidence="1">
    <location>
        <begin position="182"/>
        <end position="216"/>
    </location>
</feature>
<dbReference type="RefSeq" id="XP_001316262.1">
    <property type="nucleotide sequence ID" value="XM_001316227.1"/>
</dbReference>
<dbReference type="VEuPathDB" id="TrichDB:TVAG_055250"/>